<protein>
    <submittedName>
        <fullName evidence="2">Uncharacterized protein</fullName>
    </submittedName>
</protein>
<name>A0A853IPM5_9BURK</name>
<evidence type="ECO:0000256" key="1">
    <source>
        <dbReference type="SAM" id="Phobius"/>
    </source>
</evidence>
<sequence>MGLAGVLGLAVNTSFLLGGPGAPLIGPAVVLTALALLGAGLALGRR</sequence>
<comment type="caution">
    <text evidence="2">The sequence shown here is derived from an EMBL/GenBank/DDBJ whole genome shotgun (WGS) entry which is preliminary data.</text>
</comment>
<evidence type="ECO:0000313" key="3">
    <source>
        <dbReference type="Proteomes" id="UP000589716"/>
    </source>
</evidence>
<reference evidence="2 3" key="1">
    <citation type="submission" date="2020-07" db="EMBL/GenBank/DDBJ databases">
        <authorList>
            <person name="Maaloum M."/>
        </authorList>
    </citation>
    <scope>NUCLEOTIDE SEQUENCE [LARGE SCALE GENOMIC DNA]</scope>
    <source>
        <strain evidence="2 3">GCS-AN-3</strain>
    </source>
</reference>
<dbReference type="Proteomes" id="UP000589716">
    <property type="component" value="Unassembled WGS sequence"/>
</dbReference>
<dbReference type="AlphaFoldDB" id="A0A853IPM5"/>
<keyword evidence="3" id="KW-1185">Reference proteome</keyword>
<accession>A0A853IPM5</accession>
<keyword evidence="1" id="KW-1133">Transmembrane helix</keyword>
<dbReference type="EMBL" id="JACCKX010000001">
    <property type="protein sequence ID" value="NZA00825.1"/>
    <property type="molecule type" value="Genomic_DNA"/>
</dbReference>
<proteinExistence type="predicted"/>
<gene>
    <name evidence="2" type="ORF">H0I39_01775</name>
</gene>
<keyword evidence="1" id="KW-0472">Membrane</keyword>
<evidence type="ECO:0000313" key="2">
    <source>
        <dbReference type="EMBL" id="NZA00825.1"/>
    </source>
</evidence>
<feature type="transmembrane region" description="Helical" evidence="1">
    <location>
        <begin position="24"/>
        <end position="44"/>
    </location>
</feature>
<organism evidence="2 3">
    <name type="scientific">Ottowia beijingensis</name>
    <dbReference type="NCBI Taxonomy" id="1207057"/>
    <lineage>
        <taxon>Bacteria</taxon>
        <taxon>Pseudomonadati</taxon>
        <taxon>Pseudomonadota</taxon>
        <taxon>Betaproteobacteria</taxon>
        <taxon>Burkholderiales</taxon>
        <taxon>Comamonadaceae</taxon>
        <taxon>Ottowia</taxon>
    </lineage>
</organism>
<keyword evidence="1" id="KW-0812">Transmembrane</keyword>
<dbReference type="RefSeq" id="WP_180549361.1">
    <property type="nucleotide sequence ID" value="NZ_JACCKX010000001.1"/>
</dbReference>